<evidence type="ECO:0000256" key="8">
    <source>
        <dbReference type="ARBA" id="ARBA00068163"/>
    </source>
</evidence>
<evidence type="ECO:0000256" key="1">
    <source>
        <dbReference type="ARBA" id="ARBA00004496"/>
    </source>
</evidence>
<dbReference type="FunFam" id="3.90.950.10:FF:000005">
    <property type="entry name" value="7-methyl-GTP pyrophosphatase"/>
    <property type="match status" value="1"/>
</dbReference>
<dbReference type="HAMAP" id="MF_00528">
    <property type="entry name" value="Maf"/>
    <property type="match status" value="1"/>
</dbReference>
<comment type="similarity">
    <text evidence="7 9">Belongs to the Maf family. YceF subfamily.</text>
</comment>
<dbReference type="NCBIfam" id="TIGR00172">
    <property type="entry name" value="maf"/>
    <property type="match status" value="1"/>
</dbReference>
<dbReference type="EC" id="3.6.1.-" evidence="9"/>
<dbReference type="HOGENOM" id="CLU_040416_1_0_6"/>
<keyword evidence="4 9" id="KW-0546">Nucleotide metabolism</keyword>
<gene>
    <name evidence="10" type="ORF">NB231_17068</name>
</gene>
<dbReference type="STRING" id="314278.NB231_17068"/>
<organism evidence="10 11">
    <name type="scientific">Nitrococcus mobilis Nb-231</name>
    <dbReference type="NCBI Taxonomy" id="314278"/>
    <lineage>
        <taxon>Bacteria</taxon>
        <taxon>Pseudomonadati</taxon>
        <taxon>Pseudomonadota</taxon>
        <taxon>Gammaproteobacteria</taxon>
        <taxon>Chromatiales</taxon>
        <taxon>Ectothiorhodospiraceae</taxon>
        <taxon>Nitrococcus</taxon>
    </lineage>
</organism>
<keyword evidence="3 9" id="KW-0378">Hydrolase</keyword>
<dbReference type="GO" id="GO:0005737">
    <property type="term" value="C:cytoplasm"/>
    <property type="evidence" value="ECO:0007669"/>
    <property type="project" value="UniProtKB-SubCell"/>
</dbReference>
<sequence>MRLILGSASPYRAGLLRRLGLPFEQTPGRIDETPRPDEDPAAYVVRLAIAKAKAAAPLDEPALIIGSDQAAVLDGEILGKAQTLERAIAQLRRASGRRVEFLTGLALINSTTGAVQSDMIPARAYFRHLSEASITRYVEHERPLDCAGSIKVEGLGIVLLQRLEGDDPTALIGLPLIRLTAMLAAEGIHLP</sequence>
<comment type="catalytic activity">
    <reaction evidence="5 9">
        <text>N(7)-methyl-GTP + H2O = N(7)-methyl-GMP + diphosphate + H(+)</text>
        <dbReference type="Rhea" id="RHEA:58744"/>
        <dbReference type="ChEBI" id="CHEBI:15377"/>
        <dbReference type="ChEBI" id="CHEBI:15378"/>
        <dbReference type="ChEBI" id="CHEBI:33019"/>
        <dbReference type="ChEBI" id="CHEBI:58285"/>
        <dbReference type="ChEBI" id="CHEBI:87133"/>
    </reaction>
</comment>
<dbReference type="EMBL" id="AAOF01000001">
    <property type="protein sequence ID" value="EAR23552.1"/>
    <property type="molecule type" value="Genomic_DNA"/>
</dbReference>
<dbReference type="Proteomes" id="UP000003374">
    <property type="component" value="Unassembled WGS sequence"/>
</dbReference>
<evidence type="ECO:0000313" key="10">
    <source>
        <dbReference type="EMBL" id="EAR23552.1"/>
    </source>
</evidence>
<dbReference type="eggNOG" id="COG0424">
    <property type="taxonomic scope" value="Bacteria"/>
</dbReference>
<keyword evidence="11" id="KW-1185">Reference proteome</keyword>
<comment type="cofactor">
    <cofactor evidence="9">
        <name>a divalent metal cation</name>
        <dbReference type="ChEBI" id="CHEBI:60240"/>
    </cofactor>
</comment>
<dbReference type="Pfam" id="PF02545">
    <property type="entry name" value="Maf"/>
    <property type="match status" value="1"/>
</dbReference>
<dbReference type="PANTHER" id="PTHR43213">
    <property type="entry name" value="BIFUNCTIONAL DTTP/UTP PYROPHOSPHATASE/METHYLTRANSFERASE PROTEIN-RELATED"/>
    <property type="match status" value="1"/>
</dbReference>
<dbReference type="GO" id="GO:0009117">
    <property type="term" value="P:nucleotide metabolic process"/>
    <property type="evidence" value="ECO:0007669"/>
    <property type="project" value="UniProtKB-KW"/>
</dbReference>
<evidence type="ECO:0000256" key="3">
    <source>
        <dbReference type="ARBA" id="ARBA00022801"/>
    </source>
</evidence>
<evidence type="ECO:0000256" key="9">
    <source>
        <dbReference type="HAMAP-Rule" id="MF_00528"/>
    </source>
</evidence>
<feature type="active site" description="Proton acceptor" evidence="9">
    <location>
        <position position="68"/>
    </location>
</feature>
<protein>
    <recommendedName>
        <fullName evidence="8 9">7-methyl-GTP pyrophosphatase</fullName>
        <shortName evidence="9">m(7)GTP pyrophosphatase</shortName>
        <ecNumber evidence="9">3.6.1.-</ecNumber>
    </recommendedName>
</protein>
<feature type="site" description="Important for substrate specificity" evidence="9">
    <location>
        <position position="69"/>
    </location>
</feature>
<comment type="subcellular location">
    <subcellularLocation>
        <location evidence="1 9">Cytoplasm</location>
    </subcellularLocation>
</comment>
<evidence type="ECO:0000256" key="5">
    <source>
        <dbReference type="ARBA" id="ARBA00050213"/>
    </source>
</evidence>
<evidence type="ECO:0000256" key="2">
    <source>
        <dbReference type="ARBA" id="ARBA00022490"/>
    </source>
</evidence>
<comment type="caution">
    <text evidence="10">The sequence shown here is derived from an EMBL/GenBank/DDBJ whole genome shotgun (WGS) entry which is preliminary data.</text>
</comment>
<comment type="caution">
    <text evidence="9">Lacks conserved residue(s) required for the propagation of feature annotation.</text>
</comment>
<evidence type="ECO:0000256" key="6">
    <source>
        <dbReference type="ARBA" id="ARBA00053369"/>
    </source>
</evidence>
<dbReference type="GO" id="GO:0047429">
    <property type="term" value="F:nucleoside triphosphate diphosphatase activity"/>
    <property type="evidence" value="ECO:0007669"/>
    <property type="project" value="InterPro"/>
</dbReference>
<accession>A4BML4</accession>
<feature type="site" description="Important for substrate specificity" evidence="9">
    <location>
        <position position="153"/>
    </location>
</feature>
<proteinExistence type="inferred from homology"/>
<dbReference type="CDD" id="cd00555">
    <property type="entry name" value="Maf"/>
    <property type="match status" value="1"/>
</dbReference>
<dbReference type="InterPro" id="IPR003697">
    <property type="entry name" value="Maf-like"/>
</dbReference>
<evidence type="ECO:0000256" key="4">
    <source>
        <dbReference type="ARBA" id="ARBA00023080"/>
    </source>
</evidence>
<keyword evidence="2 9" id="KW-0963">Cytoplasm</keyword>
<dbReference type="OrthoDB" id="9813694at2"/>
<dbReference type="PIRSF" id="PIRSF006305">
    <property type="entry name" value="Maf"/>
    <property type="match status" value="1"/>
</dbReference>
<name>A4BML4_9GAMM</name>
<feature type="site" description="Important for substrate specificity" evidence="9">
    <location>
        <position position="11"/>
    </location>
</feature>
<reference evidence="10 11" key="1">
    <citation type="submission" date="2006-02" db="EMBL/GenBank/DDBJ databases">
        <authorList>
            <person name="Waterbury J."/>
            <person name="Ferriera S."/>
            <person name="Johnson J."/>
            <person name="Kravitz S."/>
            <person name="Halpern A."/>
            <person name="Remington K."/>
            <person name="Beeson K."/>
            <person name="Tran B."/>
            <person name="Rogers Y.-H."/>
            <person name="Friedman R."/>
            <person name="Venter J.C."/>
        </authorList>
    </citation>
    <scope>NUCLEOTIDE SEQUENCE [LARGE SCALE GENOMIC DNA]</scope>
    <source>
        <strain evidence="10 11">Nb-231</strain>
    </source>
</reference>
<dbReference type="RefSeq" id="WP_005005007.1">
    <property type="nucleotide sequence ID" value="NZ_CH672427.1"/>
</dbReference>
<dbReference type="SUPFAM" id="SSF52972">
    <property type="entry name" value="ITPase-like"/>
    <property type="match status" value="1"/>
</dbReference>
<evidence type="ECO:0000256" key="7">
    <source>
        <dbReference type="ARBA" id="ARBA00060749"/>
    </source>
</evidence>
<dbReference type="Gene3D" id="3.90.950.10">
    <property type="match status" value="1"/>
</dbReference>
<dbReference type="InterPro" id="IPR029001">
    <property type="entry name" value="ITPase-like_fam"/>
</dbReference>
<comment type="function">
    <text evidence="6 9">Nucleoside triphosphate pyrophosphatase that hydrolyzes 7-methyl-GTP (m(7)GTP). May have a dual role in cell division arrest and in preventing the incorporation of modified nucleotides into cellular nucleic acids.</text>
</comment>
<evidence type="ECO:0000313" key="11">
    <source>
        <dbReference type="Proteomes" id="UP000003374"/>
    </source>
</evidence>
<dbReference type="AlphaFoldDB" id="A4BML4"/>
<dbReference type="PANTHER" id="PTHR43213:SF10">
    <property type="entry name" value="7-METHYL-GTP PYROPHOSPHATASE"/>
    <property type="match status" value="1"/>
</dbReference>